<name>A0A7J4GQZ2_9ARCH</name>
<sequence>MDNEISSVPNNTESDVFPFKGFWIRVLAAFIDYIFLFFVPLIIMIILLIFFGGILGDIGYLIGTLLSIISWIAISLGYKPVMESSSFQGTFGKYFLGIKIINRDGHRITLKAAIIRYLLFVIGSGSHVLGLGSIIIGFDERKQGVHDMVADTYVVSKYHYGPIKKEGKSFFEKLNKKYVSIGSVLSLIFGLVFAFYGISMTLESFEYLGDDIEKFAYLINMGMTLLSQSIGFLLTSLVLFIMIFFIKNETK</sequence>
<dbReference type="AlphaFoldDB" id="A0A7J4GQZ2"/>
<keyword evidence="4 6" id="KW-1133">Transmembrane helix</keyword>
<dbReference type="EMBL" id="DUCX01000022">
    <property type="protein sequence ID" value="HIF37057.1"/>
    <property type="molecule type" value="Genomic_DNA"/>
</dbReference>
<evidence type="ECO:0000256" key="6">
    <source>
        <dbReference type="SAM" id="Phobius"/>
    </source>
</evidence>
<feature type="transmembrane region" description="Helical" evidence="6">
    <location>
        <begin position="178"/>
        <end position="198"/>
    </location>
</feature>
<keyword evidence="2" id="KW-1003">Cell membrane</keyword>
<dbReference type="PANTHER" id="PTHR36115">
    <property type="entry name" value="PROLINE-RICH ANTIGEN HOMOLOG-RELATED"/>
    <property type="match status" value="1"/>
</dbReference>
<keyword evidence="5 6" id="KW-0472">Membrane</keyword>
<evidence type="ECO:0000259" key="7">
    <source>
        <dbReference type="Pfam" id="PF06271"/>
    </source>
</evidence>
<comment type="subcellular location">
    <subcellularLocation>
        <location evidence="1">Cell membrane</location>
        <topology evidence="1">Multi-pass membrane protein</topology>
    </subcellularLocation>
</comment>
<feature type="transmembrane region" description="Helical" evidence="6">
    <location>
        <begin position="22"/>
        <end position="51"/>
    </location>
</feature>
<evidence type="ECO:0000256" key="1">
    <source>
        <dbReference type="ARBA" id="ARBA00004651"/>
    </source>
</evidence>
<protein>
    <submittedName>
        <fullName evidence="8">RDD family protein</fullName>
    </submittedName>
</protein>
<dbReference type="Pfam" id="PF06271">
    <property type="entry name" value="RDD"/>
    <property type="match status" value="1"/>
</dbReference>
<dbReference type="GO" id="GO:0005886">
    <property type="term" value="C:plasma membrane"/>
    <property type="evidence" value="ECO:0007669"/>
    <property type="project" value="UniProtKB-SubCell"/>
</dbReference>
<evidence type="ECO:0000256" key="2">
    <source>
        <dbReference type="ARBA" id="ARBA00022475"/>
    </source>
</evidence>
<accession>A0A7J4GQZ2</accession>
<evidence type="ECO:0000313" key="8">
    <source>
        <dbReference type="EMBL" id="HIF37057.1"/>
    </source>
</evidence>
<evidence type="ECO:0000313" key="9">
    <source>
        <dbReference type="Proteomes" id="UP000585802"/>
    </source>
</evidence>
<dbReference type="InterPro" id="IPR010432">
    <property type="entry name" value="RDD"/>
</dbReference>
<dbReference type="InterPro" id="IPR051791">
    <property type="entry name" value="Pra-immunoreactive"/>
</dbReference>
<organism evidence="8 9">
    <name type="scientific">Marine Group III euryarchaeote</name>
    <dbReference type="NCBI Taxonomy" id="2173149"/>
    <lineage>
        <taxon>Archaea</taxon>
        <taxon>Methanobacteriati</taxon>
        <taxon>Thermoplasmatota</taxon>
        <taxon>Thermoplasmata</taxon>
        <taxon>Candidatus Thermoprofundales</taxon>
    </lineage>
</organism>
<comment type="caution">
    <text evidence="8">The sequence shown here is derived from an EMBL/GenBank/DDBJ whole genome shotgun (WGS) entry which is preliminary data.</text>
</comment>
<evidence type="ECO:0000256" key="3">
    <source>
        <dbReference type="ARBA" id="ARBA00022692"/>
    </source>
</evidence>
<evidence type="ECO:0000256" key="4">
    <source>
        <dbReference type="ARBA" id="ARBA00022989"/>
    </source>
</evidence>
<dbReference type="Proteomes" id="UP000585802">
    <property type="component" value="Unassembled WGS sequence"/>
</dbReference>
<feature type="transmembrane region" description="Helical" evidence="6">
    <location>
        <begin position="58"/>
        <end position="78"/>
    </location>
</feature>
<feature type="transmembrane region" description="Helical" evidence="6">
    <location>
        <begin position="114"/>
        <end position="138"/>
    </location>
</feature>
<feature type="transmembrane region" description="Helical" evidence="6">
    <location>
        <begin position="218"/>
        <end position="246"/>
    </location>
</feature>
<keyword evidence="3 6" id="KW-0812">Transmembrane</keyword>
<gene>
    <name evidence="8" type="ORF">EYQ70_01360</name>
</gene>
<feature type="domain" description="RDD" evidence="7">
    <location>
        <begin position="21"/>
        <end position="150"/>
    </location>
</feature>
<evidence type="ECO:0000256" key="5">
    <source>
        <dbReference type="ARBA" id="ARBA00023136"/>
    </source>
</evidence>
<reference evidence="9" key="1">
    <citation type="journal article" date="2019" name="bioRxiv">
        <title>Genome diversification in globally distributed novel marine Proteobacteria is linked to environmental adaptation.</title>
        <authorList>
            <person name="Zhou Z."/>
            <person name="Tran P.Q."/>
            <person name="Kieft K."/>
            <person name="Anantharaman K."/>
        </authorList>
    </citation>
    <scope>NUCLEOTIDE SEQUENCE [LARGE SCALE GENOMIC DNA]</scope>
</reference>
<proteinExistence type="predicted"/>